<dbReference type="InterPro" id="IPR050628">
    <property type="entry name" value="SNF2_RAD54_helicase_TF"/>
</dbReference>
<keyword evidence="7" id="KW-0862">Zinc</keyword>
<dbReference type="InterPro" id="IPR038718">
    <property type="entry name" value="SNF2-like_sf"/>
</dbReference>
<dbReference type="InterPro" id="IPR027417">
    <property type="entry name" value="P-loop_NTPase"/>
</dbReference>
<dbReference type="PROSITE" id="PS50089">
    <property type="entry name" value="ZF_RING_2"/>
    <property type="match status" value="1"/>
</dbReference>
<dbReference type="GO" id="GO:0008270">
    <property type="term" value="F:zinc ion binding"/>
    <property type="evidence" value="ECO:0007669"/>
    <property type="project" value="UniProtKB-KW"/>
</dbReference>
<sequence>MLTDVPDSADLYGIVRFLRLRPFNDWKEFNHRIAKEQKTRPDVAGRRAQAMLKLCLLRRAKHYTLEGKPILQLPPKTVEVIELEFSQEEREIYSKIEARQQQKMSKYLKAGTVMKKYVFHLNGIRLETDFRFSYAAILVMLLRLRQACNHPKLITAEAWEDGERVVTDDEDGVPRVDTSPEGERKRAEQLLGAQWVQDAKTKFLERAQSRIKEDAEEEDTDCPICFDTFVNNCRITSCKHLFCGDCLNDLFKNPPTGLREEDADYNKTMQTGRRSCPVCRGDIYPNKVFKTSAFEPSDEELNIARPSPVANDSYDPKGKGKAVMKHEPDVEEILEDMNIDEDLVPSAKMARMAELIKQWRTECPDDKIICYSQWTSMISLIEKALKKDNIDSVRFDGKMTRIARDEAVTQFKKHNGPPIMLISLKCGGVGLNLVEANRVLSLDLAWNAATENQAFDRVHRMGQQKDVHVKRLIIRNTVEERILNLQLKKQSLADAALGEGTGQKLKKLTVAELKALFGM</sequence>
<accession>A0A0C9UE55</accession>
<dbReference type="GO" id="GO:0016787">
    <property type="term" value="F:hydrolase activity"/>
    <property type="evidence" value="ECO:0007669"/>
    <property type="project" value="UniProtKB-KW"/>
</dbReference>
<dbReference type="SUPFAM" id="SSF57850">
    <property type="entry name" value="RING/U-box"/>
    <property type="match status" value="1"/>
</dbReference>
<dbReference type="Pfam" id="PF00176">
    <property type="entry name" value="SNF2-rel_dom"/>
    <property type="match status" value="1"/>
</dbReference>
<dbReference type="InterPro" id="IPR018957">
    <property type="entry name" value="Znf_C3HC4_RING-type"/>
</dbReference>
<dbReference type="PANTHER" id="PTHR45626:SF16">
    <property type="entry name" value="ATP-DEPENDENT HELICASE ULS1"/>
    <property type="match status" value="1"/>
</dbReference>
<dbReference type="PANTHER" id="PTHR45626">
    <property type="entry name" value="TRANSCRIPTION TERMINATION FACTOR 2-RELATED"/>
    <property type="match status" value="1"/>
</dbReference>
<dbReference type="SMART" id="SM00184">
    <property type="entry name" value="RING"/>
    <property type="match status" value="1"/>
</dbReference>
<dbReference type="HOGENOM" id="CLU_520717_0_0_1"/>
<dbReference type="GO" id="GO:0004386">
    <property type="term" value="F:helicase activity"/>
    <property type="evidence" value="ECO:0007669"/>
    <property type="project" value="UniProtKB-KW"/>
</dbReference>
<dbReference type="GO" id="GO:0000724">
    <property type="term" value="P:double-strand break repair via homologous recombination"/>
    <property type="evidence" value="ECO:0007669"/>
    <property type="project" value="TreeGrafter"/>
</dbReference>
<gene>
    <name evidence="12" type="ORF">M422DRAFT_265089</name>
</gene>
<keyword evidence="13" id="KW-1185">Reference proteome</keyword>
<keyword evidence="6" id="KW-0347">Helicase</keyword>
<evidence type="ECO:0000256" key="8">
    <source>
        <dbReference type="ARBA" id="ARBA00022840"/>
    </source>
</evidence>
<dbReference type="GO" id="GO:0005737">
    <property type="term" value="C:cytoplasm"/>
    <property type="evidence" value="ECO:0007669"/>
    <property type="project" value="TreeGrafter"/>
</dbReference>
<dbReference type="SMART" id="SM00490">
    <property type="entry name" value="HELICc"/>
    <property type="match status" value="1"/>
</dbReference>
<dbReference type="SUPFAM" id="SSF52540">
    <property type="entry name" value="P-loop containing nucleoside triphosphate hydrolases"/>
    <property type="match status" value="1"/>
</dbReference>
<name>A0A0C9UE55_SPHS4</name>
<dbReference type="OrthoDB" id="423559at2759"/>
<dbReference type="CDD" id="cd18793">
    <property type="entry name" value="SF2_C_SNF"/>
    <property type="match status" value="1"/>
</dbReference>
<dbReference type="Gene3D" id="3.40.50.10810">
    <property type="entry name" value="Tandem AAA-ATPase domain"/>
    <property type="match status" value="1"/>
</dbReference>
<proteinExistence type="inferred from homology"/>
<dbReference type="PROSITE" id="PS00518">
    <property type="entry name" value="ZF_RING_1"/>
    <property type="match status" value="1"/>
</dbReference>
<dbReference type="GO" id="GO:0005634">
    <property type="term" value="C:nucleus"/>
    <property type="evidence" value="ECO:0007669"/>
    <property type="project" value="TreeGrafter"/>
</dbReference>
<dbReference type="Gene3D" id="3.30.40.10">
    <property type="entry name" value="Zinc/RING finger domain, C3HC4 (zinc finger)"/>
    <property type="match status" value="1"/>
</dbReference>
<evidence type="ECO:0000256" key="2">
    <source>
        <dbReference type="ARBA" id="ARBA00022723"/>
    </source>
</evidence>
<protein>
    <submittedName>
        <fullName evidence="12">Uncharacterized protein</fullName>
    </submittedName>
</protein>
<evidence type="ECO:0000313" key="13">
    <source>
        <dbReference type="Proteomes" id="UP000054279"/>
    </source>
</evidence>
<evidence type="ECO:0000256" key="4">
    <source>
        <dbReference type="ARBA" id="ARBA00022771"/>
    </source>
</evidence>
<dbReference type="EMBL" id="KN837218">
    <property type="protein sequence ID" value="KIJ33059.1"/>
    <property type="molecule type" value="Genomic_DNA"/>
</dbReference>
<evidence type="ECO:0000256" key="6">
    <source>
        <dbReference type="ARBA" id="ARBA00022806"/>
    </source>
</evidence>
<evidence type="ECO:0000313" key="12">
    <source>
        <dbReference type="EMBL" id="KIJ33059.1"/>
    </source>
</evidence>
<dbReference type="AlphaFoldDB" id="A0A0C9UE55"/>
<dbReference type="Gene3D" id="3.40.50.300">
    <property type="entry name" value="P-loop containing nucleotide triphosphate hydrolases"/>
    <property type="match status" value="2"/>
</dbReference>
<keyword evidence="2" id="KW-0479">Metal-binding</keyword>
<dbReference type="PROSITE" id="PS51194">
    <property type="entry name" value="HELICASE_CTER"/>
    <property type="match status" value="1"/>
</dbReference>
<dbReference type="InterPro" id="IPR000330">
    <property type="entry name" value="SNF2_N"/>
</dbReference>
<dbReference type="Pfam" id="PF00271">
    <property type="entry name" value="Helicase_C"/>
    <property type="match status" value="1"/>
</dbReference>
<dbReference type="GO" id="GO:0005524">
    <property type="term" value="F:ATP binding"/>
    <property type="evidence" value="ECO:0007669"/>
    <property type="project" value="UniProtKB-KW"/>
</dbReference>
<dbReference type="Proteomes" id="UP000054279">
    <property type="component" value="Unassembled WGS sequence"/>
</dbReference>
<feature type="domain" description="Helicase C-terminal" evidence="11">
    <location>
        <begin position="355"/>
        <end position="509"/>
    </location>
</feature>
<dbReference type="InterPro" id="IPR001841">
    <property type="entry name" value="Znf_RING"/>
</dbReference>
<evidence type="ECO:0000256" key="1">
    <source>
        <dbReference type="ARBA" id="ARBA00007025"/>
    </source>
</evidence>
<keyword evidence="5" id="KW-0378">Hydrolase</keyword>
<keyword evidence="3" id="KW-0547">Nucleotide-binding</keyword>
<dbReference type="InterPro" id="IPR013083">
    <property type="entry name" value="Znf_RING/FYVE/PHD"/>
</dbReference>
<evidence type="ECO:0000259" key="11">
    <source>
        <dbReference type="PROSITE" id="PS51194"/>
    </source>
</evidence>
<comment type="similarity">
    <text evidence="1">Belongs to the SNF2/RAD54 helicase family.</text>
</comment>
<evidence type="ECO:0000259" key="10">
    <source>
        <dbReference type="PROSITE" id="PS50089"/>
    </source>
</evidence>
<feature type="domain" description="RING-type" evidence="10">
    <location>
        <begin position="222"/>
        <end position="280"/>
    </location>
</feature>
<keyword evidence="4 9" id="KW-0863">Zinc-finger</keyword>
<evidence type="ECO:0000256" key="5">
    <source>
        <dbReference type="ARBA" id="ARBA00022801"/>
    </source>
</evidence>
<evidence type="ECO:0000256" key="9">
    <source>
        <dbReference type="PROSITE-ProRule" id="PRU00175"/>
    </source>
</evidence>
<keyword evidence="8" id="KW-0067">ATP-binding</keyword>
<dbReference type="GO" id="GO:0008094">
    <property type="term" value="F:ATP-dependent activity, acting on DNA"/>
    <property type="evidence" value="ECO:0007669"/>
    <property type="project" value="TreeGrafter"/>
</dbReference>
<organism evidence="12 13">
    <name type="scientific">Sphaerobolus stellatus (strain SS14)</name>
    <dbReference type="NCBI Taxonomy" id="990650"/>
    <lineage>
        <taxon>Eukaryota</taxon>
        <taxon>Fungi</taxon>
        <taxon>Dikarya</taxon>
        <taxon>Basidiomycota</taxon>
        <taxon>Agaricomycotina</taxon>
        <taxon>Agaricomycetes</taxon>
        <taxon>Phallomycetidae</taxon>
        <taxon>Geastrales</taxon>
        <taxon>Sphaerobolaceae</taxon>
        <taxon>Sphaerobolus</taxon>
    </lineage>
</organism>
<evidence type="ECO:0000256" key="3">
    <source>
        <dbReference type="ARBA" id="ARBA00022741"/>
    </source>
</evidence>
<dbReference type="InterPro" id="IPR017907">
    <property type="entry name" value="Znf_RING_CS"/>
</dbReference>
<dbReference type="InterPro" id="IPR001650">
    <property type="entry name" value="Helicase_C-like"/>
</dbReference>
<dbReference type="InterPro" id="IPR049730">
    <property type="entry name" value="SNF2/RAD54-like_C"/>
</dbReference>
<dbReference type="Pfam" id="PF00097">
    <property type="entry name" value="zf-C3HC4"/>
    <property type="match status" value="1"/>
</dbReference>
<reference evidence="12 13" key="1">
    <citation type="submission" date="2014-06" db="EMBL/GenBank/DDBJ databases">
        <title>Evolutionary Origins and Diversification of the Mycorrhizal Mutualists.</title>
        <authorList>
            <consortium name="DOE Joint Genome Institute"/>
            <consortium name="Mycorrhizal Genomics Consortium"/>
            <person name="Kohler A."/>
            <person name="Kuo A."/>
            <person name="Nagy L.G."/>
            <person name="Floudas D."/>
            <person name="Copeland A."/>
            <person name="Barry K.W."/>
            <person name="Cichocki N."/>
            <person name="Veneault-Fourrey C."/>
            <person name="LaButti K."/>
            <person name="Lindquist E.A."/>
            <person name="Lipzen A."/>
            <person name="Lundell T."/>
            <person name="Morin E."/>
            <person name="Murat C."/>
            <person name="Riley R."/>
            <person name="Ohm R."/>
            <person name="Sun H."/>
            <person name="Tunlid A."/>
            <person name="Henrissat B."/>
            <person name="Grigoriev I.V."/>
            <person name="Hibbett D.S."/>
            <person name="Martin F."/>
        </authorList>
    </citation>
    <scope>NUCLEOTIDE SEQUENCE [LARGE SCALE GENOMIC DNA]</scope>
    <source>
        <strain evidence="12 13">SS14</strain>
    </source>
</reference>
<evidence type="ECO:0000256" key="7">
    <source>
        <dbReference type="ARBA" id="ARBA00022833"/>
    </source>
</evidence>